<sequence>MERKETKDTSQYIRYETKRFYILFPVRFPSLLPASEKEILIRFKGSPPPMKPNPAHPDLIRGVDIAIKYKNQKRISTLLEFMKLYYVKSTKNPFRFFIRFKKISRVLSSGMVERLTSEIEEKEKQSLEYPDKKRRYDEEQAYAKGMIKKLYQELKPLTDAGWRVDIRGIERNNGVFVM</sequence>
<accession>A0ABR7FPS3</accession>
<evidence type="ECO:0000313" key="1">
    <source>
        <dbReference type="EMBL" id="MBC5677139.1"/>
    </source>
</evidence>
<gene>
    <name evidence="1" type="ORF">H8S22_05835</name>
</gene>
<name>A0ABR7FPS3_9FIRM</name>
<reference evidence="1 2" key="1">
    <citation type="submission" date="2020-08" db="EMBL/GenBank/DDBJ databases">
        <title>Genome public.</title>
        <authorList>
            <person name="Liu C."/>
            <person name="Sun Q."/>
        </authorList>
    </citation>
    <scope>NUCLEOTIDE SEQUENCE [LARGE SCALE GENOMIC DNA]</scope>
    <source>
        <strain evidence="1 2">NSJ-7</strain>
    </source>
</reference>
<proteinExistence type="predicted"/>
<dbReference type="EMBL" id="JACOOS010000005">
    <property type="protein sequence ID" value="MBC5677139.1"/>
    <property type="molecule type" value="Genomic_DNA"/>
</dbReference>
<keyword evidence="2" id="KW-1185">Reference proteome</keyword>
<evidence type="ECO:0000313" key="2">
    <source>
        <dbReference type="Proteomes" id="UP000635828"/>
    </source>
</evidence>
<dbReference type="RefSeq" id="WP_143266072.1">
    <property type="nucleotide sequence ID" value="NZ_JACOOS010000005.1"/>
</dbReference>
<dbReference type="Proteomes" id="UP000635828">
    <property type="component" value="Unassembled WGS sequence"/>
</dbReference>
<protein>
    <submittedName>
        <fullName evidence="1">Uncharacterized protein</fullName>
    </submittedName>
</protein>
<comment type="caution">
    <text evidence="1">The sequence shown here is derived from an EMBL/GenBank/DDBJ whole genome shotgun (WGS) entry which is preliminary data.</text>
</comment>
<organism evidence="1 2">
    <name type="scientific">Anaerostipes hominis</name>
    <name type="common">ex Liu et al. 2021</name>
    <dbReference type="NCBI Taxonomy" id="2763018"/>
    <lineage>
        <taxon>Bacteria</taxon>
        <taxon>Bacillati</taxon>
        <taxon>Bacillota</taxon>
        <taxon>Clostridia</taxon>
        <taxon>Lachnospirales</taxon>
        <taxon>Lachnospiraceae</taxon>
        <taxon>Anaerostipes</taxon>
    </lineage>
</organism>